<sequence length="77" mass="8161">MRHLAAVPGCACVGEHCGQQYSTASSSSSSSHLPGEAVANSRCLFAYFCQSAIKPPEIICQPPFASSEASDAFHWEI</sequence>
<dbReference type="Proteomes" id="UP000652219">
    <property type="component" value="Unassembled WGS sequence"/>
</dbReference>
<organism evidence="1 2">
    <name type="scientific">Colletotrichum sojae</name>
    <dbReference type="NCBI Taxonomy" id="2175907"/>
    <lineage>
        <taxon>Eukaryota</taxon>
        <taxon>Fungi</taxon>
        <taxon>Dikarya</taxon>
        <taxon>Ascomycota</taxon>
        <taxon>Pezizomycotina</taxon>
        <taxon>Sordariomycetes</taxon>
        <taxon>Hypocreomycetidae</taxon>
        <taxon>Glomerellales</taxon>
        <taxon>Glomerellaceae</taxon>
        <taxon>Colletotrichum</taxon>
        <taxon>Colletotrichum orchidearum species complex</taxon>
    </lineage>
</organism>
<protein>
    <submittedName>
        <fullName evidence="1">Uncharacterized protein</fullName>
    </submittedName>
</protein>
<comment type="caution">
    <text evidence="1">The sequence shown here is derived from an EMBL/GenBank/DDBJ whole genome shotgun (WGS) entry which is preliminary data.</text>
</comment>
<accession>A0A8H6J1J9</accession>
<dbReference type="AlphaFoldDB" id="A0A8H6J1J9"/>
<keyword evidence="2" id="KW-1185">Reference proteome</keyword>
<proteinExistence type="predicted"/>
<evidence type="ECO:0000313" key="2">
    <source>
        <dbReference type="Proteomes" id="UP000652219"/>
    </source>
</evidence>
<evidence type="ECO:0000313" key="1">
    <source>
        <dbReference type="EMBL" id="KAF6804450.1"/>
    </source>
</evidence>
<reference evidence="1 2" key="1">
    <citation type="journal article" date="2020" name="Phytopathology">
        <title>Genome Sequence Resources of Colletotrichum truncatum, C. plurivorum, C. musicola, and C. sojae: Four Species Pathogenic to Soybean (Glycine max).</title>
        <authorList>
            <person name="Rogerio F."/>
            <person name="Boufleur T.R."/>
            <person name="Ciampi-Guillardi M."/>
            <person name="Sukno S.A."/>
            <person name="Thon M.R."/>
            <person name="Massola Junior N.S."/>
            <person name="Baroncelli R."/>
        </authorList>
    </citation>
    <scope>NUCLEOTIDE SEQUENCE [LARGE SCALE GENOMIC DNA]</scope>
    <source>
        <strain evidence="1 2">LFN0009</strain>
    </source>
</reference>
<name>A0A8H6J1J9_9PEZI</name>
<gene>
    <name evidence="1" type="ORF">CSOJ01_10177</name>
</gene>
<dbReference type="EMBL" id="WIGN01000208">
    <property type="protein sequence ID" value="KAF6804450.1"/>
    <property type="molecule type" value="Genomic_DNA"/>
</dbReference>